<dbReference type="AlphaFoldDB" id="A0A1I5DDX4"/>
<evidence type="ECO:0000259" key="1">
    <source>
        <dbReference type="Pfam" id="PF09361"/>
    </source>
</evidence>
<dbReference type="Proteomes" id="UP000199236">
    <property type="component" value="Unassembled WGS sequence"/>
</dbReference>
<evidence type="ECO:0000313" key="2">
    <source>
        <dbReference type="EMBL" id="SFN97468.1"/>
    </source>
</evidence>
<proteinExistence type="predicted"/>
<gene>
    <name evidence="2" type="ORF">SAMN04488056_102569</name>
</gene>
<keyword evidence="3" id="KW-1185">Reference proteome</keyword>
<reference evidence="2 3" key="1">
    <citation type="submission" date="2016-10" db="EMBL/GenBank/DDBJ databases">
        <authorList>
            <person name="de Groot N.N."/>
        </authorList>
    </citation>
    <scope>NUCLEOTIDE SEQUENCE [LARGE SCALE GENOMIC DNA]</scope>
    <source>
        <strain evidence="2 3">CGMCC 1.9157</strain>
    </source>
</reference>
<dbReference type="RefSeq" id="WP_090070160.1">
    <property type="nucleotide sequence ID" value="NZ_FOVR01000002.1"/>
</dbReference>
<dbReference type="EMBL" id="FOVR01000002">
    <property type="protein sequence ID" value="SFN97468.1"/>
    <property type="molecule type" value="Genomic_DNA"/>
</dbReference>
<protein>
    <submittedName>
        <fullName evidence="2">Phasin protein</fullName>
    </submittedName>
</protein>
<name>A0A1I5DDX4_9HYPH</name>
<accession>A0A1I5DDX4</accession>
<dbReference type="OrthoDB" id="7856369at2"/>
<dbReference type="InterPro" id="IPR018968">
    <property type="entry name" value="Phasin"/>
</dbReference>
<evidence type="ECO:0000313" key="3">
    <source>
        <dbReference type="Proteomes" id="UP000199236"/>
    </source>
</evidence>
<feature type="domain" description="Phasin" evidence="1">
    <location>
        <begin position="30"/>
        <end position="118"/>
    </location>
</feature>
<dbReference type="Pfam" id="PF09361">
    <property type="entry name" value="Phasin_2"/>
    <property type="match status" value="1"/>
</dbReference>
<sequence length="128" mass="14101">MSSASGFFEIPEEFRTLTERGIEHSFQAYESFRDAASDTAERFEKPARAINSALVDANKKAFSAADEGMKASFELATDLARATSVQEAMMLQTKYMQSQMMRFGEVASAMAEMATRMSVGATPQNKSE</sequence>
<organism evidence="2 3">
    <name type="scientific">Cohaesibacter marisflavi</name>
    <dbReference type="NCBI Taxonomy" id="655353"/>
    <lineage>
        <taxon>Bacteria</taxon>
        <taxon>Pseudomonadati</taxon>
        <taxon>Pseudomonadota</taxon>
        <taxon>Alphaproteobacteria</taxon>
        <taxon>Hyphomicrobiales</taxon>
        <taxon>Cohaesibacteraceae</taxon>
    </lineage>
</organism>